<gene>
    <name evidence="1" type="ORF">EZS28_043665</name>
</gene>
<feature type="non-terminal residue" evidence="1">
    <location>
        <position position="414"/>
    </location>
</feature>
<dbReference type="Proteomes" id="UP000324800">
    <property type="component" value="Unassembled WGS sequence"/>
</dbReference>
<evidence type="ECO:0000313" key="2">
    <source>
        <dbReference type="Proteomes" id="UP000324800"/>
    </source>
</evidence>
<feature type="non-terminal residue" evidence="1">
    <location>
        <position position="1"/>
    </location>
</feature>
<proteinExistence type="predicted"/>
<dbReference type="SUPFAM" id="SSF51126">
    <property type="entry name" value="Pectin lyase-like"/>
    <property type="match status" value="1"/>
</dbReference>
<accession>A0A5J4TRF1</accession>
<organism evidence="1 2">
    <name type="scientific">Streblomastix strix</name>
    <dbReference type="NCBI Taxonomy" id="222440"/>
    <lineage>
        <taxon>Eukaryota</taxon>
        <taxon>Metamonada</taxon>
        <taxon>Preaxostyla</taxon>
        <taxon>Oxymonadida</taxon>
        <taxon>Streblomastigidae</taxon>
        <taxon>Streblomastix</taxon>
    </lineage>
</organism>
<dbReference type="AlphaFoldDB" id="A0A5J4TRF1"/>
<sequence length="414" mass="46597">RMLSLESCIFKGLGSNQSVNKMIYAFNMKKLSITQCTFQDANFNASYAVYYQSDYDNSELIVENSTFINISFSNSGRGNIYIDTYGYNQKININGSTFENIMMNGSYYSSTAAIHISSSSYSQDEPNQIIITNNKFVNNTGYQTGGINGIFYDGGIFNFSSNEFSNNSRYYSGNGANDAYVLFERYFQDWTIDNVKYKIQQIFEDCTPSNKNNIFYELRVNSQIEISGQFTSGTVEQDPGEELEPGTEGCIWNVNQTGDGIIAKKTIMGVLAGICDEDEGYQITLLNALHYESVIINKPETSPVFIKGGAKDEEETSIRTIWGVNISAARTVTLLQGNLTIQNIEFIYIDDIQSEQIIPWNAIVYAYDPNFSYRMLSLESCIFKGLGSNQSVNKMIYAFNMKKLSITQCTFQDA</sequence>
<dbReference type="Gene3D" id="2.160.20.10">
    <property type="entry name" value="Single-stranded right-handed beta-helix, Pectin lyase-like"/>
    <property type="match status" value="1"/>
</dbReference>
<reference evidence="1 2" key="1">
    <citation type="submission" date="2019-03" db="EMBL/GenBank/DDBJ databases">
        <title>Single cell metagenomics reveals metabolic interactions within the superorganism composed of flagellate Streblomastix strix and complex community of Bacteroidetes bacteria on its surface.</title>
        <authorList>
            <person name="Treitli S.C."/>
            <person name="Kolisko M."/>
            <person name="Husnik F."/>
            <person name="Keeling P."/>
            <person name="Hampl V."/>
        </authorList>
    </citation>
    <scope>NUCLEOTIDE SEQUENCE [LARGE SCALE GENOMIC DNA]</scope>
    <source>
        <strain evidence="1">ST1C</strain>
    </source>
</reference>
<comment type="caution">
    <text evidence="1">The sequence shown here is derived from an EMBL/GenBank/DDBJ whole genome shotgun (WGS) entry which is preliminary data.</text>
</comment>
<dbReference type="InterPro" id="IPR012334">
    <property type="entry name" value="Pectin_lyas_fold"/>
</dbReference>
<dbReference type="InterPro" id="IPR011050">
    <property type="entry name" value="Pectin_lyase_fold/virulence"/>
</dbReference>
<evidence type="ECO:0008006" key="3">
    <source>
        <dbReference type="Google" id="ProtNLM"/>
    </source>
</evidence>
<dbReference type="EMBL" id="SNRW01026416">
    <property type="protein sequence ID" value="KAA6360808.1"/>
    <property type="molecule type" value="Genomic_DNA"/>
</dbReference>
<name>A0A5J4TRF1_9EUKA</name>
<protein>
    <recommendedName>
        <fullName evidence="3">Right handed beta helix domain-containing protein</fullName>
    </recommendedName>
</protein>
<evidence type="ECO:0000313" key="1">
    <source>
        <dbReference type="EMBL" id="KAA6360808.1"/>
    </source>
</evidence>